<comment type="subcellular location">
    <subcellularLocation>
        <location evidence="6">Endomembrane system</location>
        <topology evidence="6">Single-pass membrane protein</topology>
    </subcellularLocation>
    <subcellularLocation>
        <location evidence="1 7">Membrane</location>
        <topology evidence="1 7">Single-pass type II membrane protein</topology>
    </subcellularLocation>
</comment>
<sequence length="236" mass="26815">MKNRDGKPNSQSEKSSRTVHLAIMFVVLCGLSFYLGGIFGSEKNRYNTNDISKVFGVSKESLPCALQVKAVNFSQCSPDLQDYTPCTDPKRWKKFNVHRLAFLERHCPPMFEKKECLVPPPDGYKLPIRWPKSRDECWYRNVPYDWINKQKSNQHWLVKEGEKFLFPGGGTMFPNGVSSYVDLMQDLIPEMKDGTIRTAIDTGCGVASWGGDLLDRGILTVSLAPRDNHEAQVQLH</sequence>
<proteinExistence type="inferred from homology"/>
<comment type="similarity">
    <text evidence="2 7">Belongs to the methyltransferase superfamily.</text>
</comment>
<protein>
    <recommendedName>
        <fullName evidence="7">Methyltransferase</fullName>
        <ecNumber evidence="7">2.1.1.-</ecNumber>
    </recommendedName>
</protein>
<dbReference type="InterPro" id="IPR004159">
    <property type="entry name" value="Put_SAM_MeTrfase"/>
</dbReference>
<keyword evidence="7" id="KW-0808">Transferase</keyword>
<evidence type="ECO:0000256" key="4">
    <source>
        <dbReference type="ARBA" id="ARBA00022968"/>
    </source>
</evidence>
<accession>A0AAW2JS31</accession>
<comment type="caution">
    <text evidence="8">The sequence shown here is derived from an EMBL/GenBank/DDBJ whole genome shotgun (WGS) entry which is preliminary data.</text>
</comment>
<reference evidence="8" key="1">
    <citation type="submission" date="2020-06" db="EMBL/GenBank/DDBJ databases">
        <authorList>
            <person name="Li T."/>
            <person name="Hu X."/>
            <person name="Zhang T."/>
            <person name="Song X."/>
            <person name="Zhang H."/>
            <person name="Dai N."/>
            <person name="Sheng W."/>
            <person name="Hou X."/>
            <person name="Wei L."/>
        </authorList>
    </citation>
    <scope>NUCLEOTIDE SEQUENCE</scope>
    <source>
        <strain evidence="8">G02</strain>
        <tissue evidence="8">Leaf</tissue>
    </source>
</reference>
<keyword evidence="7" id="KW-0812">Transmembrane</keyword>
<evidence type="ECO:0000313" key="8">
    <source>
        <dbReference type="EMBL" id="KAL0297470.1"/>
    </source>
</evidence>
<keyword evidence="3 7" id="KW-0489">Methyltransferase</keyword>
<gene>
    <name evidence="8" type="ORF">Sradi_6799100</name>
</gene>
<reference evidence="8" key="2">
    <citation type="journal article" date="2024" name="Plant">
        <title>Genomic evolution and insights into agronomic trait innovations of Sesamum species.</title>
        <authorList>
            <person name="Miao H."/>
            <person name="Wang L."/>
            <person name="Qu L."/>
            <person name="Liu H."/>
            <person name="Sun Y."/>
            <person name="Le M."/>
            <person name="Wang Q."/>
            <person name="Wei S."/>
            <person name="Zheng Y."/>
            <person name="Lin W."/>
            <person name="Duan Y."/>
            <person name="Cao H."/>
            <person name="Xiong S."/>
            <person name="Wang X."/>
            <person name="Wei L."/>
            <person name="Li C."/>
            <person name="Ma Q."/>
            <person name="Ju M."/>
            <person name="Zhao R."/>
            <person name="Li G."/>
            <person name="Mu C."/>
            <person name="Tian Q."/>
            <person name="Mei H."/>
            <person name="Zhang T."/>
            <person name="Gao T."/>
            <person name="Zhang H."/>
        </authorList>
    </citation>
    <scope>NUCLEOTIDE SEQUENCE</scope>
    <source>
        <strain evidence="8">G02</strain>
    </source>
</reference>
<dbReference type="AlphaFoldDB" id="A0AAW2JS31"/>
<evidence type="ECO:0000256" key="6">
    <source>
        <dbReference type="ARBA" id="ARBA00037847"/>
    </source>
</evidence>
<dbReference type="GO" id="GO:0016020">
    <property type="term" value="C:membrane"/>
    <property type="evidence" value="ECO:0007669"/>
    <property type="project" value="UniProtKB-SubCell"/>
</dbReference>
<keyword evidence="4 7" id="KW-0735">Signal-anchor</keyword>
<dbReference type="GO" id="GO:0005768">
    <property type="term" value="C:endosome"/>
    <property type="evidence" value="ECO:0007669"/>
    <property type="project" value="TreeGrafter"/>
</dbReference>
<organism evidence="8">
    <name type="scientific">Sesamum radiatum</name>
    <name type="common">Black benniseed</name>
    <dbReference type="NCBI Taxonomy" id="300843"/>
    <lineage>
        <taxon>Eukaryota</taxon>
        <taxon>Viridiplantae</taxon>
        <taxon>Streptophyta</taxon>
        <taxon>Embryophyta</taxon>
        <taxon>Tracheophyta</taxon>
        <taxon>Spermatophyta</taxon>
        <taxon>Magnoliopsida</taxon>
        <taxon>eudicotyledons</taxon>
        <taxon>Gunneridae</taxon>
        <taxon>Pentapetalae</taxon>
        <taxon>asterids</taxon>
        <taxon>lamiids</taxon>
        <taxon>Lamiales</taxon>
        <taxon>Pedaliaceae</taxon>
        <taxon>Sesamum</taxon>
    </lineage>
</organism>
<keyword evidence="7" id="KW-0472">Membrane</keyword>
<evidence type="ECO:0000256" key="3">
    <source>
        <dbReference type="ARBA" id="ARBA00022603"/>
    </source>
</evidence>
<keyword evidence="7" id="KW-1133">Transmembrane helix</keyword>
<keyword evidence="5 7" id="KW-0325">Glycoprotein</keyword>
<dbReference type="GO" id="GO:0005802">
    <property type="term" value="C:trans-Golgi network"/>
    <property type="evidence" value="ECO:0007669"/>
    <property type="project" value="TreeGrafter"/>
</dbReference>
<dbReference type="EMBL" id="JACGWJ010000032">
    <property type="protein sequence ID" value="KAL0297470.1"/>
    <property type="molecule type" value="Genomic_DNA"/>
</dbReference>
<dbReference type="InterPro" id="IPR029063">
    <property type="entry name" value="SAM-dependent_MTases_sf"/>
</dbReference>
<dbReference type="GO" id="GO:0008168">
    <property type="term" value="F:methyltransferase activity"/>
    <property type="evidence" value="ECO:0007669"/>
    <property type="project" value="UniProtKB-UniRule"/>
</dbReference>
<evidence type="ECO:0000256" key="2">
    <source>
        <dbReference type="ARBA" id="ARBA00008361"/>
    </source>
</evidence>
<dbReference type="PANTHER" id="PTHR10108:SF984">
    <property type="entry name" value="METHYLTRANSFERASE PMT21-RELATED"/>
    <property type="match status" value="1"/>
</dbReference>
<dbReference type="SUPFAM" id="SSF53335">
    <property type="entry name" value="S-adenosyl-L-methionine-dependent methyltransferases"/>
    <property type="match status" value="1"/>
</dbReference>
<name>A0AAW2JS31_SESRA</name>
<dbReference type="PANTHER" id="PTHR10108">
    <property type="entry name" value="SAM-DEPENDENT METHYLTRANSFERASE"/>
    <property type="match status" value="1"/>
</dbReference>
<evidence type="ECO:0000256" key="1">
    <source>
        <dbReference type="ARBA" id="ARBA00004606"/>
    </source>
</evidence>
<dbReference type="GO" id="GO:0032259">
    <property type="term" value="P:methylation"/>
    <property type="evidence" value="ECO:0007669"/>
    <property type="project" value="UniProtKB-KW"/>
</dbReference>
<evidence type="ECO:0000256" key="7">
    <source>
        <dbReference type="RuleBase" id="RU366043"/>
    </source>
</evidence>
<evidence type="ECO:0000256" key="5">
    <source>
        <dbReference type="ARBA" id="ARBA00023180"/>
    </source>
</evidence>
<dbReference type="Pfam" id="PF03141">
    <property type="entry name" value="Methyltransf_29"/>
    <property type="match status" value="1"/>
</dbReference>
<feature type="transmembrane region" description="Helical" evidence="7">
    <location>
        <begin position="21"/>
        <end position="40"/>
    </location>
</feature>
<dbReference type="EC" id="2.1.1.-" evidence="7"/>